<keyword evidence="3" id="KW-1185">Reference proteome</keyword>
<feature type="chain" id="PRO_5019299546" evidence="1">
    <location>
        <begin position="19"/>
        <end position="129"/>
    </location>
</feature>
<dbReference type="Proteomes" id="UP000274822">
    <property type="component" value="Unassembled WGS sequence"/>
</dbReference>
<evidence type="ECO:0000313" key="3">
    <source>
        <dbReference type="Proteomes" id="UP000274822"/>
    </source>
</evidence>
<dbReference type="EMBL" id="RBNJ01000234">
    <property type="protein sequence ID" value="RUS35060.1"/>
    <property type="molecule type" value="Genomic_DNA"/>
</dbReference>
<accession>A0A433QZ44</accession>
<keyword evidence="1" id="KW-0732">Signal</keyword>
<dbReference type="AlphaFoldDB" id="A0A433QZ44"/>
<gene>
    <name evidence="2" type="ORF">BC938DRAFT_476343</name>
</gene>
<sequence length="129" mass="13912">MSIRLGLRIFLAVVLLDGKVTKSCKDESSVGWKEVANIDLIVYRGEQHKFQTYVQNLALLGGDPYEGLVHEPGTLVVLNVGANLANHLGCPVAVQVVVLHLEVLTERDQDIAGLRVSVLVLNASLGGGW</sequence>
<reference evidence="2 3" key="1">
    <citation type="journal article" date="2018" name="New Phytol.">
        <title>Phylogenomics of Endogonaceae and evolution of mycorrhizas within Mucoromycota.</title>
        <authorList>
            <person name="Chang Y."/>
            <person name="Desiro A."/>
            <person name="Na H."/>
            <person name="Sandor L."/>
            <person name="Lipzen A."/>
            <person name="Clum A."/>
            <person name="Barry K."/>
            <person name="Grigoriev I.V."/>
            <person name="Martin F.M."/>
            <person name="Stajich J.E."/>
            <person name="Smith M.E."/>
            <person name="Bonito G."/>
            <person name="Spatafora J.W."/>
        </authorList>
    </citation>
    <scope>NUCLEOTIDE SEQUENCE [LARGE SCALE GENOMIC DNA]</scope>
    <source>
        <strain evidence="2 3">AD002</strain>
    </source>
</reference>
<evidence type="ECO:0000313" key="2">
    <source>
        <dbReference type="EMBL" id="RUS35060.1"/>
    </source>
</evidence>
<protein>
    <submittedName>
        <fullName evidence="2">Uncharacterized protein</fullName>
    </submittedName>
</protein>
<evidence type="ECO:0000256" key="1">
    <source>
        <dbReference type="SAM" id="SignalP"/>
    </source>
</evidence>
<organism evidence="2 3">
    <name type="scientific">Jimgerdemannia flammicorona</name>
    <dbReference type="NCBI Taxonomy" id="994334"/>
    <lineage>
        <taxon>Eukaryota</taxon>
        <taxon>Fungi</taxon>
        <taxon>Fungi incertae sedis</taxon>
        <taxon>Mucoromycota</taxon>
        <taxon>Mucoromycotina</taxon>
        <taxon>Endogonomycetes</taxon>
        <taxon>Endogonales</taxon>
        <taxon>Endogonaceae</taxon>
        <taxon>Jimgerdemannia</taxon>
    </lineage>
</organism>
<proteinExistence type="predicted"/>
<feature type="signal peptide" evidence="1">
    <location>
        <begin position="1"/>
        <end position="18"/>
    </location>
</feature>
<name>A0A433QZ44_9FUNG</name>
<comment type="caution">
    <text evidence="2">The sequence shown here is derived from an EMBL/GenBank/DDBJ whole genome shotgun (WGS) entry which is preliminary data.</text>
</comment>